<dbReference type="FunFam" id="1.10.3370.10:FF:000001">
    <property type="entry name" value="Preprotein translocase subunit SecY"/>
    <property type="match status" value="1"/>
</dbReference>
<dbReference type="Gene3D" id="1.10.3370.10">
    <property type="entry name" value="SecY subunit domain"/>
    <property type="match status" value="1"/>
</dbReference>
<comment type="subcellular location">
    <subcellularLocation>
        <location evidence="10">Cell membrane</location>
        <topology evidence="10">Multi-pass membrane protein</topology>
    </subcellularLocation>
    <subcellularLocation>
        <location evidence="1 12">Membrane</location>
        <topology evidence="1 12">Multi-pass membrane protein</topology>
    </subcellularLocation>
</comment>
<feature type="transmembrane region" description="Helical" evidence="10">
    <location>
        <begin position="172"/>
        <end position="193"/>
    </location>
</feature>
<dbReference type="PIRSF" id="PIRSF004557">
    <property type="entry name" value="SecY"/>
    <property type="match status" value="1"/>
</dbReference>
<gene>
    <name evidence="10 14" type="primary">secY</name>
    <name evidence="14" type="ORF">KDA10_01635</name>
</gene>
<feature type="transmembrane region" description="Helical" evidence="10">
    <location>
        <begin position="108"/>
        <end position="128"/>
    </location>
</feature>
<proteinExistence type="inferred from homology"/>
<evidence type="ECO:0000256" key="5">
    <source>
        <dbReference type="ARBA" id="ARBA00022927"/>
    </source>
</evidence>
<keyword evidence="3 10" id="KW-0813">Transport</keyword>
<protein>
    <recommendedName>
        <fullName evidence="9 10">Protein translocase subunit SecY</fullName>
    </recommendedName>
</protein>
<evidence type="ECO:0000256" key="1">
    <source>
        <dbReference type="ARBA" id="ARBA00004141"/>
    </source>
</evidence>
<keyword evidence="5 10" id="KW-0653">Protein transport</keyword>
<dbReference type="GO" id="GO:0006605">
    <property type="term" value="P:protein targeting"/>
    <property type="evidence" value="ECO:0007669"/>
    <property type="project" value="UniProtKB-UniRule"/>
</dbReference>
<accession>A0A955E0Q2</accession>
<feature type="transmembrane region" description="Helical" evidence="10">
    <location>
        <begin position="304"/>
        <end position="322"/>
    </location>
</feature>
<dbReference type="InterPro" id="IPR023201">
    <property type="entry name" value="SecY_dom_sf"/>
</dbReference>
<dbReference type="GO" id="GO:0005886">
    <property type="term" value="C:plasma membrane"/>
    <property type="evidence" value="ECO:0007669"/>
    <property type="project" value="UniProtKB-SubCell"/>
</dbReference>
<evidence type="ECO:0000256" key="7">
    <source>
        <dbReference type="ARBA" id="ARBA00023010"/>
    </source>
</evidence>
<evidence type="ECO:0000256" key="13">
    <source>
        <dbReference type="RuleBase" id="RU004349"/>
    </source>
</evidence>
<dbReference type="GO" id="GO:0065002">
    <property type="term" value="P:intracellular protein transmembrane transport"/>
    <property type="evidence" value="ECO:0007669"/>
    <property type="project" value="UniProtKB-UniRule"/>
</dbReference>
<feature type="transmembrane region" description="Helical" evidence="10">
    <location>
        <begin position="249"/>
        <end position="270"/>
    </location>
</feature>
<dbReference type="Pfam" id="PF00344">
    <property type="entry name" value="SecY"/>
    <property type="match status" value="1"/>
</dbReference>
<evidence type="ECO:0000256" key="11">
    <source>
        <dbReference type="RuleBase" id="RU000537"/>
    </source>
</evidence>
<evidence type="ECO:0000313" key="15">
    <source>
        <dbReference type="Proteomes" id="UP000714817"/>
    </source>
</evidence>
<dbReference type="NCBIfam" id="TIGR00967">
    <property type="entry name" value="3a0501s007"/>
    <property type="match status" value="1"/>
</dbReference>
<keyword evidence="7 10" id="KW-0811">Translocation</keyword>
<dbReference type="AlphaFoldDB" id="A0A955E0Q2"/>
<dbReference type="EMBL" id="JAGQNY010000005">
    <property type="protein sequence ID" value="MCA9302053.1"/>
    <property type="molecule type" value="Genomic_DNA"/>
</dbReference>
<feature type="transmembrane region" description="Helical" evidence="10">
    <location>
        <begin position="352"/>
        <end position="374"/>
    </location>
</feature>
<dbReference type="GO" id="GO:0043952">
    <property type="term" value="P:protein transport by the Sec complex"/>
    <property type="evidence" value="ECO:0007669"/>
    <property type="project" value="UniProtKB-UniRule"/>
</dbReference>
<dbReference type="PANTHER" id="PTHR10906">
    <property type="entry name" value="SECY/SEC61-ALPHA FAMILY MEMBER"/>
    <property type="match status" value="1"/>
</dbReference>
<dbReference type="InterPro" id="IPR026593">
    <property type="entry name" value="SecY"/>
</dbReference>
<feature type="transmembrane region" description="Helical" evidence="10">
    <location>
        <begin position="140"/>
        <end position="160"/>
    </location>
</feature>
<dbReference type="InterPro" id="IPR002208">
    <property type="entry name" value="SecY/SEC61-alpha"/>
</dbReference>
<sequence>MFTILKNVEVRRKILFTLFVVLVFRLLTHVPVPGVDATAIRNYVAGSTIFGFFDLFTGGGFQNFSIVTLALGPYINASIILQLLTLMIPSLEELSKEGQYGRDKIDQYTRWLTLPISILQAYGIYFLFQKQGLIQSLGVLDLSVLVFTLTAGVLFLVWLGDLVTEYGVGNGVSLLIFVGIISRLPASLLQAYIQRSTYDLPTILAFVLLSLLVIIGVVLVNEGTRNVALEYGRRGSKSQKVTNYLPIKINQAGVIPIIFAVSIVLIPSFLSSPLMSSGNDRLVSLGVFLFNNFTSTSFLYNALYFLLVVAFTFFYTFLQFNPEKVADDIKKRGGFIPGIRPGKSTKDHLTMIVVRLTLVGSVFLGLIAILPYLLQRLFGVSNLTIGGTGLLIVVSVILETVRQIDSMKATRSYEGYLR</sequence>
<comment type="subunit">
    <text evidence="10">Component of the Sec protein translocase complex. Heterotrimer consisting of SecY, SecE and SecG subunits. The heterotrimers can form oligomers, although 1 heterotrimer is thought to be able to translocate proteins. Interacts with the ribosome. Interacts with SecDF, and other proteins may be involved. Interacts with SecA.</text>
</comment>
<feature type="transmembrane region" description="Helical" evidence="10">
    <location>
        <begin position="380"/>
        <end position="401"/>
    </location>
</feature>
<evidence type="ECO:0000256" key="6">
    <source>
        <dbReference type="ARBA" id="ARBA00022989"/>
    </source>
</evidence>
<reference evidence="14" key="2">
    <citation type="journal article" date="2021" name="Microbiome">
        <title>Successional dynamics and alternative stable states in a saline activated sludge microbial community over 9 years.</title>
        <authorList>
            <person name="Wang Y."/>
            <person name="Ye J."/>
            <person name="Ju F."/>
            <person name="Liu L."/>
            <person name="Boyd J.A."/>
            <person name="Deng Y."/>
            <person name="Parks D.H."/>
            <person name="Jiang X."/>
            <person name="Yin X."/>
            <person name="Woodcroft B.J."/>
            <person name="Tyson G.W."/>
            <person name="Hugenholtz P."/>
            <person name="Polz M.F."/>
            <person name="Zhang T."/>
        </authorList>
    </citation>
    <scope>NUCLEOTIDE SEQUENCE</scope>
    <source>
        <strain evidence="14">HKST-UBA80</strain>
    </source>
</reference>
<feature type="transmembrane region" description="Helical" evidence="10">
    <location>
        <begin position="64"/>
        <end position="88"/>
    </location>
</feature>
<comment type="function">
    <text evidence="10 11">The central subunit of the protein translocation channel SecYEG. Consists of two halves formed by TMs 1-5 and 6-10. These two domains form a lateral gate at the front which open onto the bilayer between TMs 2 and 7, and are clamped together by SecE at the back. The channel is closed by both a pore ring composed of hydrophobic SecY resides and a short helix (helix 2A) on the extracellular side of the membrane which forms a plug. The plug probably moves laterally to allow the channel to open. The ring and the pore may move independently.</text>
</comment>
<keyword evidence="8 10" id="KW-0472">Membrane</keyword>
<dbReference type="HAMAP" id="MF_01465">
    <property type="entry name" value="SecY"/>
    <property type="match status" value="1"/>
</dbReference>
<evidence type="ECO:0000256" key="12">
    <source>
        <dbReference type="RuleBase" id="RU003484"/>
    </source>
</evidence>
<dbReference type="SUPFAM" id="SSF103491">
    <property type="entry name" value="Preprotein translocase SecY subunit"/>
    <property type="match status" value="1"/>
</dbReference>
<dbReference type="InterPro" id="IPR030659">
    <property type="entry name" value="SecY_CS"/>
</dbReference>
<dbReference type="PROSITE" id="PS00756">
    <property type="entry name" value="SECY_2"/>
    <property type="match status" value="1"/>
</dbReference>
<keyword evidence="6 10" id="KW-1133">Transmembrane helix</keyword>
<evidence type="ECO:0000256" key="9">
    <source>
        <dbReference type="ARBA" id="ARBA00039733"/>
    </source>
</evidence>
<dbReference type="PRINTS" id="PR00303">
    <property type="entry name" value="SECYTRNLCASE"/>
</dbReference>
<evidence type="ECO:0000256" key="10">
    <source>
        <dbReference type="HAMAP-Rule" id="MF_01465"/>
    </source>
</evidence>
<evidence type="ECO:0000256" key="8">
    <source>
        <dbReference type="ARBA" id="ARBA00023136"/>
    </source>
</evidence>
<keyword evidence="4 10" id="KW-0812">Transmembrane</keyword>
<comment type="caution">
    <text evidence="14">The sequence shown here is derived from an EMBL/GenBank/DDBJ whole genome shotgun (WGS) entry which is preliminary data.</text>
</comment>
<evidence type="ECO:0000313" key="14">
    <source>
        <dbReference type="EMBL" id="MCA9302053.1"/>
    </source>
</evidence>
<dbReference type="PROSITE" id="PS00755">
    <property type="entry name" value="SECY_1"/>
    <property type="match status" value="1"/>
</dbReference>
<feature type="transmembrane region" description="Helical" evidence="10">
    <location>
        <begin position="14"/>
        <end position="32"/>
    </location>
</feature>
<evidence type="ECO:0000256" key="4">
    <source>
        <dbReference type="ARBA" id="ARBA00022692"/>
    </source>
</evidence>
<organism evidence="14 15">
    <name type="scientific">candidate division WWE3 bacterium</name>
    <dbReference type="NCBI Taxonomy" id="2053526"/>
    <lineage>
        <taxon>Bacteria</taxon>
        <taxon>Katanobacteria</taxon>
    </lineage>
</organism>
<reference evidence="14" key="1">
    <citation type="submission" date="2020-04" db="EMBL/GenBank/DDBJ databases">
        <authorList>
            <person name="Zhang T."/>
        </authorList>
    </citation>
    <scope>NUCLEOTIDE SEQUENCE</scope>
    <source>
        <strain evidence="14">HKST-UBA80</strain>
    </source>
</reference>
<comment type="similarity">
    <text evidence="2 10 13">Belongs to the SecY/SEC61-alpha family.</text>
</comment>
<evidence type="ECO:0000256" key="3">
    <source>
        <dbReference type="ARBA" id="ARBA00022448"/>
    </source>
</evidence>
<keyword evidence="10" id="KW-1003">Cell membrane</keyword>
<feature type="transmembrane region" description="Helical" evidence="10">
    <location>
        <begin position="200"/>
        <end position="220"/>
    </location>
</feature>
<evidence type="ECO:0000256" key="2">
    <source>
        <dbReference type="ARBA" id="ARBA00005751"/>
    </source>
</evidence>
<name>A0A955E0Q2_UNCKA</name>
<dbReference type="Proteomes" id="UP000714817">
    <property type="component" value="Unassembled WGS sequence"/>
</dbReference>